<dbReference type="InterPro" id="IPR006595">
    <property type="entry name" value="CTLH_C"/>
</dbReference>
<name>A0A1J1HGG4_9DIPT</name>
<dbReference type="Pfam" id="PF08513">
    <property type="entry name" value="LisH"/>
    <property type="match status" value="1"/>
</dbReference>
<sequence length="226" mass="26570">MSYNDRESTKEWEDRLKDFYIKQEDLNRLIMEYLVNEGFKEAAEKFQEESGVEPEVELSTLDNRIQIREAVQQGNIEESINLVNQLHPELLDNDRYLYFHLQQLHLIELIRNGKIEEALTFAQNKISEAGETNPEVLNELERTLALLAFEKPLQSPFSDLLDQTHRQKIASELNAAILRIEHKQNQNPRMMNLLKLILWAQSELDKRNVGYTRMTDLSTPKFEARN</sequence>
<accession>A0A1J1HGG4</accession>
<dbReference type="InterPro" id="IPR050618">
    <property type="entry name" value="Ubq-SigPath_Reg"/>
</dbReference>
<dbReference type="InterPro" id="IPR006594">
    <property type="entry name" value="LisH"/>
</dbReference>
<dbReference type="InterPro" id="IPR024964">
    <property type="entry name" value="CTLH/CRA"/>
</dbReference>
<gene>
    <name evidence="2" type="ORF">CLUMA_CG000123</name>
</gene>
<feature type="domain" description="CTLH" evidence="1">
    <location>
        <begin position="60"/>
        <end position="117"/>
    </location>
</feature>
<dbReference type="Gene3D" id="1.20.960.30">
    <property type="match status" value="1"/>
</dbReference>
<dbReference type="SMART" id="SM00757">
    <property type="entry name" value="CRA"/>
    <property type="match status" value="1"/>
</dbReference>
<dbReference type="Pfam" id="PF10607">
    <property type="entry name" value="CTLH"/>
    <property type="match status" value="1"/>
</dbReference>
<dbReference type="PROSITE" id="PS50897">
    <property type="entry name" value="CTLH"/>
    <property type="match status" value="1"/>
</dbReference>
<dbReference type="Proteomes" id="UP000183832">
    <property type="component" value="Unassembled WGS sequence"/>
</dbReference>
<proteinExistence type="predicted"/>
<dbReference type="EMBL" id="CVRI01000001">
    <property type="protein sequence ID" value="CRK86492.1"/>
    <property type="molecule type" value="Genomic_DNA"/>
</dbReference>
<dbReference type="AlphaFoldDB" id="A0A1J1HGG4"/>
<dbReference type="SMART" id="SM00667">
    <property type="entry name" value="LisH"/>
    <property type="match status" value="1"/>
</dbReference>
<dbReference type="STRING" id="568069.A0A1J1HGG4"/>
<dbReference type="InterPro" id="IPR013144">
    <property type="entry name" value="CRA_dom"/>
</dbReference>
<dbReference type="PANTHER" id="PTHR12864">
    <property type="entry name" value="RAN BINDING PROTEIN 9-RELATED"/>
    <property type="match status" value="1"/>
</dbReference>
<dbReference type="SMART" id="SM00668">
    <property type="entry name" value="CTLH"/>
    <property type="match status" value="1"/>
</dbReference>
<organism evidence="2 3">
    <name type="scientific">Clunio marinus</name>
    <dbReference type="NCBI Taxonomy" id="568069"/>
    <lineage>
        <taxon>Eukaryota</taxon>
        <taxon>Metazoa</taxon>
        <taxon>Ecdysozoa</taxon>
        <taxon>Arthropoda</taxon>
        <taxon>Hexapoda</taxon>
        <taxon>Insecta</taxon>
        <taxon>Pterygota</taxon>
        <taxon>Neoptera</taxon>
        <taxon>Endopterygota</taxon>
        <taxon>Diptera</taxon>
        <taxon>Nematocera</taxon>
        <taxon>Chironomoidea</taxon>
        <taxon>Chironomidae</taxon>
        <taxon>Clunio</taxon>
    </lineage>
</organism>
<reference evidence="2 3" key="1">
    <citation type="submission" date="2015-04" db="EMBL/GenBank/DDBJ databases">
        <authorList>
            <person name="Syromyatnikov M.Y."/>
            <person name="Popov V.N."/>
        </authorList>
    </citation>
    <scope>NUCLEOTIDE SEQUENCE [LARGE SCALE GENOMIC DNA]</scope>
</reference>
<evidence type="ECO:0000313" key="3">
    <source>
        <dbReference type="Proteomes" id="UP000183832"/>
    </source>
</evidence>
<evidence type="ECO:0000259" key="1">
    <source>
        <dbReference type="PROSITE" id="PS50897"/>
    </source>
</evidence>
<keyword evidence="3" id="KW-1185">Reference proteome</keyword>
<dbReference type="PROSITE" id="PS50896">
    <property type="entry name" value="LISH"/>
    <property type="match status" value="1"/>
</dbReference>
<protein>
    <submittedName>
        <fullName evidence="2">CLUMA_CG000123, isoform A</fullName>
    </submittedName>
</protein>
<evidence type="ECO:0000313" key="2">
    <source>
        <dbReference type="EMBL" id="CRK86492.1"/>
    </source>
</evidence>